<sequence length="112" mass="11274">MDALVAAIAQILDYIHTQGPDAIAQLMVLLEALKAGAGYVEVGAGYVAALFGLVANVSAVIEILSQLIALISSGAGVPEIAAAIGSLAGSLGVSIEYVIHILQIIGAFLLAF</sequence>
<dbReference type="RefSeq" id="WP_096832234.1">
    <property type="nucleotide sequence ID" value="NZ_NXIB02000061.1"/>
</dbReference>
<comment type="caution">
    <text evidence="2">The sequence shown here is derived from an EMBL/GenBank/DDBJ whole genome shotgun (WGS) entry which is preliminary data.</text>
</comment>
<feature type="transmembrane region" description="Helical" evidence="1">
    <location>
        <begin position="36"/>
        <end position="55"/>
    </location>
</feature>
<dbReference type="AlphaFoldDB" id="A0A2G4F0C7"/>
<dbReference type="Proteomes" id="UP000226442">
    <property type="component" value="Unassembled WGS sequence"/>
</dbReference>
<keyword evidence="3" id="KW-1185">Reference proteome</keyword>
<protein>
    <submittedName>
        <fullName evidence="2">Uncharacterized protein</fullName>
    </submittedName>
</protein>
<organism evidence="2 3">
    <name type="scientific">Tychonema bourrellyi FEM_GT703</name>
    <dbReference type="NCBI Taxonomy" id="2040638"/>
    <lineage>
        <taxon>Bacteria</taxon>
        <taxon>Bacillati</taxon>
        <taxon>Cyanobacteriota</taxon>
        <taxon>Cyanophyceae</taxon>
        <taxon>Oscillatoriophycideae</taxon>
        <taxon>Oscillatoriales</taxon>
        <taxon>Microcoleaceae</taxon>
        <taxon>Tychonema</taxon>
    </lineage>
</organism>
<keyword evidence="1" id="KW-1133">Transmembrane helix</keyword>
<gene>
    <name evidence="2" type="ORF">CP500_011970</name>
</gene>
<proteinExistence type="predicted"/>
<keyword evidence="1" id="KW-0812">Transmembrane</keyword>
<evidence type="ECO:0000313" key="2">
    <source>
        <dbReference type="EMBL" id="PHX55210.1"/>
    </source>
</evidence>
<evidence type="ECO:0000313" key="3">
    <source>
        <dbReference type="Proteomes" id="UP000226442"/>
    </source>
</evidence>
<dbReference type="EMBL" id="NXIB02000061">
    <property type="protein sequence ID" value="PHX55210.1"/>
    <property type="molecule type" value="Genomic_DNA"/>
</dbReference>
<keyword evidence="1" id="KW-0472">Membrane</keyword>
<reference evidence="2" key="1">
    <citation type="submission" date="2017-10" db="EMBL/GenBank/DDBJ databases">
        <title>Draft genome sequence of the planktic cyanobacteria Tychonema bourrellyi isolated from alpine lentic freshwater.</title>
        <authorList>
            <person name="Tett A."/>
            <person name="Armanini F."/>
            <person name="Asnicar F."/>
            <person name="Boscaini A."/>
            <person name="Pasolli E."/>
            <person name="Zolfo M."/>
            <person name="Donati C."/>
            <person name="Salmaso N."/>
            <person name="Segata N."/>
        </authorList>
    </citation>
    <scope>NUCLEOTIDE SEQUENCE</scope>
    <source>
        <strain evidence="2">FEM_GT703</strain>
    </source>
</reference>
<evidence type="ECO:0000256" key="1">
    <source>
        <dbReference type="SAM" id="Phobius"/>
    </source>
</evidence>
<name>A0A2G4F0C7_9CYAN</name>
<accession>A0A2G4F0C7</accession>